<gene>
    <name evidence="2" type="ORF">UFOVP34_9</name>
    <name evidence="1" type="ORF">UFOVP51_11</name>
</gene>
<reference evidence="1" key="1">
    <citation type="submission" date="2020-04" db="EMBL/GenBank/DDBJ databases">
        <authorList>
            <person name="Chiriac C."/>
            <person name="Salcher M."/>
            <person name="Ghai R."/>
            <person name="Kavagutti S V."/>
        </authorList>
    </citation>
    <scope>NUCLEOTIDE SEQUENCE</scope>
</reference>
<name>A0A6J5KS62_9CAUD</name>
<evidence type="ECO:0000313" key="2">
    <source>
        <dbReference type="EMBL" id="CAB4240739.1"/>
    </source>
</evidence>
<evidence type="ECO:0000313" key="1">
    <source>
        <dbReference type="EMBL" id="CAB4124086.1"/>
    </source>
</evidence>
<dbReference type="Gene3D" id="1.10.1220.10">
    <property type="entry name" value="Met repressor-like"/>
    <property type="match status" value="1"/>
</dbReference>
<dbReference type="EMBL" id="LR796177">
    <property type="protein sequence ID" value="CAB4124086.1"/>
    <property type="molecule type" value="Genomic_DNA"/>
</dbReference>
<evidence type="ECO:0008006" key="3">
    <source>
        <dbReference type="Google" id="ProtNLM"/>
    </source>
</evidence>
<organism evidence="1">
    <name type="scientific">uncultured Caudovirales phage</name>
    <dbReference type="NCBI Taxonomy" id="2100421"/>
    <lineage>
        <taxon>Viruses</taxon>
        <taxon>Duplodnaviria</taxon>
        <taxon>Heunggongvirae</taxon>
        <taxon>Uroviricota</taxon>
        <taxon>Caudoviricetes</taxon>
        <taxon>Peduoviridae</taxon>
        <taxon>Maltschvirus</taxon>
        <taxon>Maltschvirus maltsch</taxon>
    </lineage>
</organism>
<proteinExistence type="predicted"/>
<accession>A0A6J5KS62</accession>
<protein>
    <recommendedName>
        <fullName evidence="3">Arc-type ribbon-helix-helix</fullName>
    </recommendedName>
</protein>
<dbReference type="EMBL" id="LR797816">
    <property type="protein sequence ID" value="CAB4240739.1"/>
    <property type="molecule type" value="Genomic_DNA"/>
</dbReference>
<dbReference type="SUPFAM" id="SSF47598">
    <property type="entry name" value="Ribbon-helix-helix"/>
    <property type="match status" value="1"/>
</dbReference>
<sequence>MKRITIDIPDELHKELKIHIAYFNKINMKNFVTNLIEKEIGLERTFNKEGEYYQSKVSKKNN</sequence>
<dbReference type="InterPro" id="IPR010985">
    <property type="entry name" value="Ribbon_hlx_hlx"/>
</dbReference>
<dbReference type="GO" id="GO:0006355">
    <property type="term" value="P:regulation of DNA-templated transcription"/>
    <property type="evidence" value="ECO:0007669"/>
    <property type="project" value="InterPro"/>
</dbReference>
<dbReference type="InterPro" id="IPR013321">
    <property type="entry name" value="Arc_rbn_hlx_hlx"/>
</dbReference>